<comment type="caution">
    <text evidence="1">The sequence shown here is derived from an EMBL/GenBank/DDBJ whole genome shotgun (WGS) entry which is preliminary data.</text>
</comment>
<reference evidence="1 2" key="1">
    <citation type="submission" date="2022-02" db="EMBL/GenBank/DDBJ databases">
        <title>Draft genome sequence of Mezorhizobium retamae strain IRAMC:0171 isolated from Retama raetam nodules.</title>
        <authorList>
            <person name="Bengaied R."/>
            <person name="Sbissi I."/>
            <person name="Huber K."/>
            <person name="Ghodbane F."/>
            <person name="Nouioui I."/>
            <person name="Tarhouni M."/>
            <person name="Gtari M."/>
        </authorList>
    </citation>
    <scope>NUCLEOTIDE SEQUENCE [LARGE SCALE GENOMIC DNA]</scope>
    <source>
        <strain evidence="1 2">IRAMC:0171</strain>
    </source>
</reference>
<keyword evidence="2" id="KW-1185">Reference proteome</keyword>
<gene>
    <name evidence="1" type="ORF">L4923_26120</name>
</gene>
<name>A0ABS9QM48_9HYPH</name>
<evidence type="ECO:0000313" key="2">
    <source>
        <dbReference type="Proteomes" id="UP001201701"/>
    </source>
</evidence>
<accession>A0ABS9QM48</accession>
<protein>
    <submittedName>
        <fullName evidence="1">Uncharacterized protein</fullName>
    </submittedName>
</protein>
<dbReference type="Proteomes" id="UP001201701">
    <property type="component" value="Unassembled WGS sequence"/>
</dbReference>
<proteinExistence type="predicted"/>
<sequence length="79" mass="8806">MSQTTTEALSRLESALDRWRKASATVAGGWRTQADIRDRDRLLMELDEAITRAEPFQDNSEIAAALDRANQAMMGRPVA</sequence>
<organism evidence="1 2">
    <name type="scientific">Mesorhizobium retamae</name>
    <dbReference type="NCBI Taxonomy" id="2912854"/>
    <lineage>
        <taxon>Bacteria</taxon>
        <taxon>Pseudomonadati</taxon>
        <taxon>Pseudomonadota</taxon>
        <taxon>Alphaproteobacteria</taxon>
        <taxon>Hyphomicrobiales</taxon>
        <taxon>Phyllobacteriaceae</taxon>
        <taxon>Mesorhizobium</taxon>
    </lineage>
</organism>
<dbReference type="EMBL" id="JAKREW010000045">
    <property type="protein sequence ID" value="MCG7508522.1"/>
    <property type="molecule type" value="Genomic_DNA"/>
</dbReference>
<dbReference type="RefSeq" id="WP_239370034.1">
    <property type="nucleotide sequence ID" value="NZ_JAKREW010000045.1"/>
</dbReference>
<evidence type="ECO:0000313" key="1">
    <source>
        <dbReference type="EMBL" id="MCG7508522.1"/>
    </source>
</evidence>